<dbReference type="EMBL" id="BMLV01000001">
    <property type="protein sequence ID" value="GGP02072.1"/>
    <property type="molecule type" value="Genomic_DNA"/>
</dbReference>
<reference evidence="2" key="1">
    <citation type="journal article" date="2019" name="Int. J. Syst. Evol. Microbiol.">
        <title>The Global Catalogue of Microorganisms (GCM) 10K type strain sequencing project: providing services to taxonomists for standard genome sequencing and annotation.</title>
        <authorList>
            <consortium name="The Broad Institute Genomics Platform"/>
            <consortium name="The Broad Institute Genome Sequencing Center for Infectious Disease"/>
            <person name="Wu L."/>
            <person name="Ma J."/>
        </authorList>
    </citation>
    <scope>NUCLEOTIDE SEQUENCE [LARGE SCALE GENOMIC DNA]</scope>
    <source>
        <strain evidence="2">CGMCC 1.7656</strain>
    </source>
</reference>
<keyword evidence="2" id="KW-1185">Reference proteome</keyword>
<dbReference type="Proteomes" id="UP000620064">
    <property type="component" value="Unassembled WGS sequence"/>
</dbReference>
<evidence type="ECO:0008006" key="3">
    <source>
        <dbReference type="Google" id="ProtNLM"/>
    </source>
</evidence>
<accession>A0ABQ2NLC1</accession>
<proteinExistence type="predicted"/>
<sequence length="189" mass="21582">MMSTWDKPNYTAPVQDKILVMAISNNLQVRQSLENEIVAALKEKLPNKSYVTGLTIFPPNIDLSKMSEAQIEEKVKSYHPTAVLTSCIINNYESSEYNMSEPTYIPRYFRYGRYVYRSYEVINTPGYYSTNQNFVLESNLFDAKEGNNPEEAMVWKGQSEITNPSSVASGARSYAKNLVNYLVSQQKIK</sequence>
<name>A0ABQ2NLC1_9FLAO</name>
<protein>
    <recommendedName>
        <fullName evidence="3">DUF4136 domain-containing protein</fullName>
    </recommendedName>
</protein>
<evidence type="ECO:0000313" key="1">
    <source>
        <dbReference type="EMBL" id="GGP02072.1"/>
    </source>
</evidence>
<organism evidence="1 2">
    <name type="scientific">Cloacibacterium rupense</name>
    <dbReference type="NCBI Taxonomy" id="517423"/>
    <lineage>
        <taxon>Bacteria</taxon>
        <taxon>Pseudomonadati</taxon>
        <taxon>Bacteroidota</taxon>
        <taxon>Flavobacteriia</taxon>
        <taxon>Flavobacteriales</taxon>
        <taxon>Weeksellaceae</taxon>
    </lineage>
</organism>
<comment type="caution">
    <text evidence="1">The sequence shown here is derived from an EMBL/GenBank/DDBJ whole genome shotgun (WGS) entry which is preliminary data.</text>
</comment>
<evidence type="ECO:0000313" key="2">
    <source>
        <dbReference type="Proteomes" id="UP000620064"/>
    </source>
</evidence>
<gene>
    <name evidence="1" type="ORF">GCM10010992_04990</name>
</gene>